<feature type="transmembrane region" description="Helical" evidence="8">
    <location>
        <begin position="20"/>
        <end position="40"/>
    </location>
</feature>
<accession>A0A504J4J7</accession>
<dbReference type="Pfam" id="PF07715">
    <property type="entry name" value="Plug"/>
    <property type="match status" value="1"/>
</dbReference>
<dbReference type="Gene3D" id="2.40.170.20">
    <property type="entry name" value="TonB-dependent receptor, beta-barrel domain"/>
    <property type="match status" value="1"/>
</dbReference>
<dbReference type="PANTHER" id="PTHR30442:SF0">
    <property type="entry name" value="FE(3+) DICITRATE TRANSPORT PROTEIN FECA"/>
    <property type="match status" value="1"/>
</dbReference>
<evidence type="ECO:0000313" key="10">
    <source>
        <dbReference type="EMBL" id="TPN83515.1"/>
    </source>
</evidence>
<dbReference type="Pfam" id="PF13715">
    <property type="entry name" value="CarbopepD_reg_2"/>
    <property type="match status" value="1"/>
</dbReference>
<dbReference type="NCBIfam" id="TIGR04056">
    <property type="entry name" value="OMP_RagA_SusC"/>
    <property type="match status" value="1"/>
</dbReference>
<evidence type="ECO:0000256" key="3">
    <source>
        <dbReference type="ARBA" id="ARBA00022452"/>
    </source>
</evidence>
<keyword evidence="11" id="KW-1185">Reference proteome</keyword>
<dbReference type="SUPFAM" id="SSF56935">
    <property type="entry name" value="Porins"/>
    <property type="match status" value="1"/>
</dbReference>
<dbReference type="GO" id="GO:0009279">
    <property type="term" value="C:cell outer membrane"/>
    <property type="evidence" value="ECO:0007669"/>
    <property type="project" value="UniProtKB-SubCell"/>
</dbReference>
<dbReference type="Pfam" id="PF07660">
    <property type="entry name" value="STN"/>
    <property type="match status" value="1"/>
</dbReference>
<dbReference type="NCBIfam" id="TIGR04057">
    <property type="entry name" value="SusC_RagA_signa"/>
    <property type="match status" value="1"/>
</dbReference>
<dbReference type="SMART" id="SM00965">
    <property type="entry name" value="STN"/>
    <property type="match status" value="1"/>
</dbReference>
<dbReference type="RefSeq" id="WP_140595862.1">
    <property type="nucleotide sequence ID" value="NZ_VFWZ01000007.1"/>
</dbReference>
<reference evidence="10 11" key="1">
    <citation type="submission" date="2019-06" db="EMBL/GenBank/DDBJ databases">
        <authorList>
            <person name="Meng X."/>
        </authorList>
    </citation>
    <scope>NUCLEOTIDE SEQUENCE [LARGE SCALE GENOMIC DNA]</scope>
    <source>
        <strain evidence="10 11">M625</strain>
    </source>
</reference>
<dbReference type="FunFam" id="2.60.40.1120:FF:000003">
    <property type="entry name" value="Outer membrane protein Omp121"/>
    <property type="match status" value="1"/>
</dbReference>
<comment type="similarity">
    <text evidence="7">Belongs to the TonB-dependent receptor family.</text>
</comment>
<dbReference type="InterPro" id="IPR036942">
    <property type="entry name" value="Beta-barrel_TonB_sf"/>
</dbReference>
<evidence type="ECO:0000256" key="4">
    <source>
        <dbReference type="ARBA" id="ARBA00022692"/>
    </source>
</evidence>
<proteinExistence type="inferred from homology"/>
<dbReference type="InterPro" id="IPR023997">
    <property type="entry name" value="TonB-dep_OMP_SusC/RagA_CS"/>
</dbReference>
<evidence type="ECO:0000256" key="6">
    <source>
        <dbReference type="ARBA" id="ARBA00023237"/>
    </source>
</evidence>
<keyword evidence="5 7" id="KW-0472">Membrane</keyword>
<dbReference type="InterPro" id="IPR012910">
    <property type="entry name" value="Plug_dom"/>
</dbReference>
<name>A0A504J4J7_9FLAO</name>
<dbReference type="InterPro" id="IPR011662">
    <property type="entry name" value="Secretin/TonB_short_N"/>
</dbReference>
<feature type="domain" description="Secretin/TonB short N-terminal" evidence="9">
    <location>
        <begin position="71"/>
        <end position="122"/>
    </location>
</feature>
<dbReference type="InterPro" id="IPR023996">
    <property type="entry name" value="TonB-dep_OMP_SusC/RagA"/>
</dbReference>
<dbReference type="Gene3D" id="2.170.130.10">
    <property type="entry name" value="TonB-dependent receptor, plug domain"/>
    <property type="match status" value="1"/>
</dbReference>
<dbReference type="AlphaFoldDB" id="A0A504J4J7"/>
<keyword evidence="2 7" id="KW-0813">Transport</keyword>
<dbReference type="Proteomes" id="UP000315540">
    <property type="component" value="Unassembled WGS sequence"/>
</dbReference>
<keyword evidence="8" id="KW-1133">Transmembrane helix</keyword>
<evidence type="ECO:0000256" key="7">
    <source>
        <dbReference type="PROSITE-ProRule" id="PRU01360"/>
    </source>
</evidence>
<evidence type="ECO:0000256" key="2">
    <source>
        <dbReference type="ARBA" id="ARBA00022448"/>
    </source>
</evidence>
<keyword evidence="3 7" id="KW-1134">Transmembrane beta strand</keyword>
<gene>
    <name evidence="10" type="ORF">FHK87_20060</name>
</gene>
<dbReference type="EMBL" id="VFWZ01000007">
    <property type="protein sequence ID" value="TPN83515.1"/>
    <property type="molecule type" value="Genomic_DNA"/>
</dbReference>
<dbReference type="PROSITE" id="PS52016">
    <property type="entry name" value="TONB_DEPENDENT_REC_3"/>
    <property type="match status" value="1"/>
</dbReference>
<evidence type="ECO:0000256" key="5">
    <source>
        <dbReference type="ARBA" id="ARBA00023136"/>
    </source>
</evidence>
<evidence type="ECO:0000256" key="8">
    <source>
        <dbReference type="SAM" id="Phobius"/>
    </source>
</evidence>
<dbReference type="InterPro" id="IPR008969">
    <property type="entry name" value="CarboxyPept-like_regulatory"/>
</dbReference>
<keyword evidence="4 7" id="KW-0812">Transmembrane</keyword>
<keyword evidence="10" id="KW-0675">Receptor</keyword>
<dbReference type="InterPro" id="IPR037066">
    <property type="entry name" value="Plug_dom_sf"/>
</dbReference>
<keyword evidence="6 7" id="KW-0998">Cell outer membrane</keyword>
<dbReference type="GO" id="GO:0033214">
    <property type="term" value="P:siderophore-iron import into cell"/>
    <property type="evidence" value="ECO:0007669"/>
    <property type="project" value="TreeGrafter"/>
</dbReference>
<dbReference type="SUPFAM" id="SSF49464">
    <property type="entry name" value="Carboxypeptidase regulatory domain-like"/>
    <property type="match status" value="1"/>
</dbReference>
<dbReference type="PANTHER" id="PTHR30442">
    <property type="entry name" value="IRON III DICITRATE TRANSPORT PROTEIN FECA"/>
    <property type="match status" value="1"/>
</dbReference>
<sequence length="1150" mass="125615">MNKKINGLSFFPKNLKVNFLLIIMRVFILFLAIGLTSVYANDSYSQTKFDINVKNGTLEELFDQIHSKSEFIFFYKDDILKNSGGVTLNLKQSTVTEILDKALQKTDLTYKVIDRQIVITKSKTDTVTKTFSETEDIIQTIVTGKVTTADGGPLPGASVVVKNTTKGTQTDFDGNFELEVAQGEVLVFSYVGFSTKEIAYSGQATIDVVLQEDASELSEVIVTGYTRQNTRNITGSVTIVESETVAATTPNSIEQALQGQAAGVTVGVEGGPGGNAAVRIRGYGTINGNDPLYVIDGVQTGQGLNDLNPDDIASIQILKDAAASSIYGIGAANGVIIITTKSGKKNNKVTFSYSGLTGVDFIPKSVFPDFASPQQIADARWAALRNDGLELSHPQYGSGNNPVLPDYTIPEGVSGSVDESAYSFPNNRITRANKAGTDWFDEFFDAAFVQQHNISVNGGGENSKLYVGLGILDQEGVGRATSFERYNLRVNSELDITDKFRIGESINVSYSERIGVIDPVGSFSNQDNEGQIAALYRSNPLIPVFDVGGNYAGTGSTNGVGNASNPIGIADRNADNPTETIRALGAIYAEFDLFDGLSFKSTFTADMSSAKFSFFRPVDVENAAARQVNLLRETSTDIINTNWFNILQYTKTLADVHSIDAFVGTEFKKNRFEQFFGQITDFLVDTPEFTFLSAGTGTQTVGSGQSKSSSFSVFGKVDYKYDDKYLLSATVRRDESSLFEGGNQDAVFPAFSVGWRMSSESFLEDSSFVNNLLLKFSWGELGNNSIPAFRGVTAFTSNLDFYDYNGQTGVFLSNIADPNLTWETTTTTNLGISTTLLNNSINFDLDVYRAVTKDMLLAVPVDPTVFGNTIGTIFRNFGEMTNTGFDLGISYSNNRDAAFKYSIGVNVSHYKNEVDFLDIENPDQVIPNPNLGSQTRFETTNTVAGEPISSFVGFTWEGIDQDTGRAIITGDSRDIIGNPHPDFTYGINFDAEYKNFDLSMLFQGSQGNDIYNLTKFWTDFSNFEGARSLDYIQNSWTPENRGGTLPAFTLSADESVGSSYYIEDGSYIRLKNIAVGYTLGETISEKLRVDKIRLFIQGKNLITITDYSGLDPEINLSNYTNQQQANLEIGVDRGAYPVSRSVNLGLNVSF</sequence>
<dbReference type="Gene3D" id="2.60.40.1120">
    <property type="entry name" value="Carboxypeptidase-like, regulatory domain"/>
    <property type="match status" value="1"/>
</dbReference>
<evidence type="ECO:0000259" key="9">
    <source>
        <dbReference type="SMART" id="SM00965"/>
    </source>
</evidence>
<protein>
    <submittedName>
        <fullName evidence="10">TonB-dependent receptor</fullName>
    </submittedName>
</protein>
<comment type="caution">
    <text evidence="10">The sequence shown here is derived from an EMBL/GenBank/DDBJ whole genome shotgun (WGS) entry which is preliminary data.</text>
</comment>
<dbReference type="InterPro" id="IPR039426">
    <property type="entry name" value="TonB-dep_rcpt-like"/>
</dbReference>
<evidence type="ECO:0000313" key="11">
    <source>
        <dbReference type="Proteomes" id="UP000315540"/>
    </source>
</evidence>
<organism evidence="10 11">
    <name type="scientific">Aquimarina algicola</name>
    <dbReference type="NCBI Taxonomy" id="2589995"/>
    <lineage>
        <taxon>Bacteria</taxon>
        <taxon>Pseudomonadati</taxon>
        <taxon>Bacteroidota</taxon>
        <taxon>Flavobacteriia</taxon>
        <taxon>Flavobacteriales</taxon>
        <taxon>Flavobacteriaceae</taxon>
        <taxon>Aquimarina</taxon>
    </lineage>
</organism>
<dbReference type="OrthoDB" id="9768177at2"/>
<comment type="subcellular location">
    <subcellularLocation>
        <location evidence="1 7">Cell outer membrane</location>
        <topology evidence="1 7">Multi-pass membrane protein</topology>
    </subcellularLocation>
</comment>
<evidence type="ECO:0000256" key="1">
    <source>
        <dbReference type="ARBA" id="ARBA00004571"/>
    </source>
</evidence>